<dbReference type="InterPro" id="IPR051010">
    <property type="entry name" value="BCAA_transport"/>
</dbReference>
<dbReference type="InterPro" id="IPR028082">
    <property type="entry name" value="Peripla_BP_I"/>
</dbReference>
<protein>
    <recommendedName>
        <fullName evidence="2">Leucine-binding protein domain-containing protein</fullName>
    </recommendedName>
</protein>
<organism evidence="3">
    <name type="scientific">marine sediment metagenome</name>
    <dbReference type="NCBI Taxonomy" id="412755"/>
    <lineage>
        <taxon>unclassified sequences</taxon>
        <taxon>metagenomes</taxon>
        <taxon>ecological metagenomes</taxon>
    </lineage>
</organism>
<dbReference type="InterPro" id="IPR028081">
    <property type="entry name" value="Leu-bd"/>
</dbReference>
<reference evidence="3" key="1">
    <citation type="journal article" date="2014" name="Front. Microbiol.">
        <title>High frequency of phylogenetically diverse reductive dehalogenase-homologous genes in deep subseafloor sedimentary metagenomes.</title>
        <authorList>
            <person name="Kawai M."/>
            <person name="Futagami T."/>
            <person name="Toyoda A."/>
            <person name="Takaki Y."/>
            <person name="Nishi S."/>
            <person name="Hori S."/>
            <person name="Arai W."/>
            <person name="Tsubouchi T."/>
            <person name="Morono Y."/>
            <person name="Uchiyama I."/>
            <person name="Ito T."/>
            <person name="Fujiyama A."/>
            <person name="Inagaki F."/>
            <person name="Takami H."/>
        </authorList>
    </citation>
    <scope>NUCLEOTIDE SEQUENCE</scope>
    <source>
        <strain evidence="3">Expedition CK06-06</strain>
    </source>
</reference>
<dbReference type="Gene3D" id="3.40.50.2300">
    <property type="match status" value="1"/>
</dbReference>
<name>X1DJZ9_9ZZZZ</name>
<feature type="non-terminal residue" evidence="3">
    <location>
        <position position="100"/>
    </location>
</feature>
<accession>X1DJZ9</accession>
<proteinExistence type="predicted"/>
<evidence type="ECO:0000256" key="1">
    <source>
        <dbReference type="ARBA" id="ARBA00022729"/>
    </source>
</evidence>
<sequence>MKSIFKNKIYLILVFSLILAFVLCQTNLVWSDAKKVVKIGFIDPLTGPTAAIGIGAKNSAELAVQQANASGEFPYEIQLVAEDDASDPATGVAAALKLCS</sequence>
<gene>
    <name evidence="3" type="ORF">S03H2_01614</name>
</gene>
<dbReference type="EMBL" id="BARU01000485">
    <property type="protein sequence ID" value="GAH21226.1"/>
    <property type="molecule type" value="Genomic_DNA"/>
</dbReference>
<feature type="domain" description="Leucine-binding protein" evidence="2">
    <location>
        <begin position="37"/>
        <end position="98"/>
    </location>
</feature>
<evidence type="ECO:0000259" key="2">
    <source>
        <dbReference type="Pfam" id="PF13458"/>
    </source>
</evidence>
<dbReference type="AlphaFoldDB" id="X1DJZ9"/>
<evidence type="ECO:0000313" key="3">
    <source>
        <dbReference type="EMBL" id="GAH21226.1"/>
    </source>
</evidence>
<dbReference type="SUPFAM" id="SSF53822">
    <property type="entry name" value="Periplasmic binding protein-like I"/>
    <property type="match status" value="1"/>
</dbReference>
<dbReference type="PANTHER" id="PTHR30483">
    <property type="entry name" value="LEUCINE-SPECIFIC-BINDING PROTEIN"/>
    <property type="match status" value="1"/>
</dbReference>
<keyword evidence="1" id="KW-0732">Signal</keyword>
<dbReference type="PANTHER" id="PTHR30483:SF6">
    <property type="entry name" value="PERIPLASMIC BINDING PROTEIN OF ABC TRANSPORTER FOR NATURAL AMINO ACIDS"/>
    <property type="match status" value="1"/>
</dbReference>
<dbReference type="Pfam" id="PF13458">
    <property type="entry name" value="Peripla_BP_6"/>
    <property type="match status" value="1"/>
</dbReference>
<comment type="caution">
    <text evidence="3">The sequence shown here is derived from an EMBL/GenBank/DDBJ whole genome shotgun (WGS) entry which is preliminary data.</text>
</comment>